<dbReference type="GO" id="GO:0030435">
    <property type="term" value="P:sporulation resulting in formation of a cellular spore"/>
    <property type="evidence" value="ECO:0007669"/>
    <property type="project" value="EnsemblFungi"/>
</dbReference>
<name>Q759X3_EREGS</name>
<dbReference type="GO" id="GO:0006886">
    <property type="term" value="P:intracellular protein transport"/>
    <property type="evidence" value="ECO:0000318"/>
    <property type="project" value="GO_Central"/>
</dbReference>
<sequence>MSSVRVEYGYSVFRCKVTPGSLANDILQQALEHFKLDGGKQQWTLSHGGKAVTLCLPFRQLNLPTGCALKLTSVSSGSVGTAAVTIKFQAMGVGVQIRQVSTGALVQDELRLTCQAAGWPMEPVGQFMVSLFSKTLTFDEVAGLTFRDLGVNEDVMIRLRLPGSNTRKNSNASVGSVGARASSSRKSEGSGSSQRCKPEEPAQKTHSHTKKLHKVLALVPSRSSSTSKAPEKPLVEEDSEGDYELSEQDVLKYQSMLAKRAMGGPLLTKRLREEMDNKTHKKVEQCNIRVRLPDLTHLEACFDKDDTMEDVYKLVSQSLASPSIEFTLTQSYPHVKLERSKQKLVDDLQFSSSTLIVLDTSHPGPYLRKSLLEKSKKISAANKQLHDKEASSSKTEHAPKEKLSLKKIPKWMKLSKK</sequence>
<dbReference type="KEGG" id="ago:AGOS_ADR150C"/>
<dbReference type="GO" id="GO:0005634">
    <property type="term" value="C:nucleus"/>
    <property type="evidence" value="ECO:0000318"/>
    <property type="project" value="GO_Central"/>
</dbReference>
<feature type="domain" description="UBX" evidence="2">
    <location>
        <begin position="281"/>
        <end position="358"/>
    </location>
</feature>
<feature type="region of interest" description="Disordered" evidence="1">
    <location>
        <begin position="379"/>
        <end position="417"/>
    </location>
</feature>
<dbReference type="GO" id="GO:0036503">
    <property type="term" value="P:ERAD pathway"/>
    <property type="evidence" value="ECO:0007669"/>
    <property type="project" value="EnsemblFungi"/>
</dbReference>
<dbReference type="InterPro" id="IPR029071">
    <property type="entry name" value="Ubiquitin-like_domsf"/>
</dbReference>
<evidence type="ECO:0000313" key="3">
    <source>
        <dbReference type="EMBL" id="AAS52070.2"/>
    </source>
</evidence>
<dbReference type="FunCoup" id="Q759X3">
    <property type="interactions" value="47"/>
</dbReference>
<dbReference type="InterPro" id="IPR021569">
    <property type="entry name" value="TUG-UBL1"/>
</dbReference>
<dbReference type="OrthoDB" id="440781at2759"/>
<dbReference type="eggNOG" id="KOG2699">
    <property type="taxonomic scope" value="Eukaryota"/>
</dbReference>
<dbReference type="GO" id="GO:0012506">
    <property type="term" value="C:vesicle membrane"/>
    <property type="evidence" value="ECO:0000318"/>
    <property type="project" value="GO_Central"/>
</dbReference>
<evidence type="ECO:0000256" key="1">
    <source>
        <dbReference type="SAM" id="MobiDB-lite"/>
    </source>
</evidence>
<dbReference type="Pfam" id="PF00789">
    <property type="entry name" value="UBX"/>
    <property type="match status" value="1"/>
</dbReference>
<dbReference type="GO" id="GO:0005737">
    <property type="term" value="C:cytoplasm"/>
    <property type="evidence" value="ECO:0000318"/>
    <property type="project" value="GO_Central"/>
</dbReference>
<feature type="region of interest" description="Disordered" evidence="1">
    <location>
        <begin position="163"/>
        <end position="243"/>
    </location>
</feature>
<evidence type="ECO:0000259" key="2">
    <source>
        <dbReference type="PROSITE" id="PS50033"/>
    </source>
</evidence>
<dbReference type="AlphaFoldDB" id="Q759X3"/>
<reference evidence="3 4" key="1">
    <citation type="journal article" date="2004" name="Science">
        <title>The Ashbya gossypii genome as a tool for mapping the ancient Saccharomyces cerevisiae genome.</title>
        <authorList>
            <person name="Dietrich F.S."/>
            <person name="Voegeli S."/>
            <person name="Brachat S."/>
            <person name="Lerch A."/>
            <person name="Gates K."/>
            <person name="Steiner S."/>
            <person name="Mohr C."/>
            <person name="Pohlmann R."/>
            <person name="Luedi P."/>
            <person name="Choi S."/>
            <person name="Wing R.A."/>
            <person name="Flavier A."/>
            <person name="Gaffney T.D."/>
            <person name="Philippsen P."/>
        </authorList>
    </citation>
    <scope>NUCLEOTIDE SEQUENCE [LARGE SCALE GENOMIC DNA]</scope>
    <source>
        <strain evidence="4">ATCC 10895 / CBS 109.51 / FGSC 9923 / NRRL Y-1056</strain>
    </source>
</reference>
<protein>
    <submittedName>
        <fullName evidence="3">ADR150Cp</fullName>
    </submittedName>
</protein>
<dbReference type="EMBL" id="AE016817">
    <property type="protein sequence ID" value="AAS52070.2"/>
    <property type="molecule type" value="Genomic_DNA"/>
</dbReference>
<keyword evidence="4" id="KW-1185">Reference proteome</keyword>
<dbReference type="GO" id="GO:0044877">
    <property type="term" value="F:protein-containing complex binding"/>
    <property type="evidence" value="ECO:0007669"/>
    <property type="project" value="EnsemblFungi"/>
</dbReference>
<feature type="compositionally biased region" description="Basic residues" evidence="1">
    <location>
        <begin position="205"/>
        <end position="214"/>
    </location>
</feature>
<dbReference type="PANTHER" id="PTHR46467">
    <property type="entry name" value="TETHER CONTAINING UBX DOMAIN FOR GLUT4"/>
    <property type="match status" value="1"/>
</dbReference>
<evidence type="ECO:0000313" key="4">
    <source>
        <dbReference type="Proteomes" id="UP000000591"/>
    </source>
</evidence>
<accession>Q759X3</accession>
<proteinExistence type="predicted"/>
<dbReference type="SUPFAM" id="SSF54236">
    <property type="entry name" value="Ubiquitin-like"/>
    <property type="match status" value="2"/>
</dbReference>
<dbReference type="Pfam" id="PF11470">
    <property type="entry name" value="TUG-UBL1"/>
    <property type="match status" value="1"/>
</dbReference>
<feature type="compositionally biased region" description="Basic residues" evidence="1">
    <location>
        <begin position="405"/>
        <end position="417"/>
    </location>
</feature>
<dbReference type="STRING" id="284811.Q759X3"/>
<reference evidence="4" key="2">
    <citation type="journal article" date="2013" name="G3 (Bethesda)">
        <title>Genomes of Ashbya fungi isolated from insects reveal four mating-type loci, numerous translocations, lack of transposons, and distinct gene duplications.</title>
        <authorList>
            <person name="Dietrich F.S."/>
            <person name="Voegeli S."/>
            <person name="Kuo S."/>
            <person name="Philippsen P."/>
        </authorList>
    </citation>
    <scope>GENOME REANNOTATION</scope>
    <source>
        <strain evidence="4">ATCC 10895 / CBS 109.51 / FGSC 9923 / NRRL Y-1056</strain>
    </source>
</reference>
<dbReference type="InParanoid" id="Q759X3"/>
<dbReference type="InterPro" id="IPR001012">
    <property type="entry name" value="UBX_dom"/>
</dbReference>
<dbReference type="Gene3D" id="3.10.20.90">
    <property type="entry name" value="Phosphatidylinositol 3-kinase Catalytic Subunit, Chain A, domain 1"/>
    <property type="match status" value="2"/>
</dbReference>
<dbReference type="Proteomes" id="UP000000591">
    <property type="component" value="Chromosome IV"/>
</dbReference>
<dbReference type="PROSITE" id="PS50033">
    <property type="entry name" value="UBX"/>
    <property type="match status" value="1"/>
</dbReference>
<dbReference type="CDD" id="cd01767">
    <property type="entry name" value="UBX"/>
    <property type="match status" value="1"/>
</dbReference>
<feature type="compositionally biased region" description="Basic and acidic residues" evidence="1">
    <location>
        <begin position="384"/>
        <end position="404"/>
    </location>
</feature>
<dbReference type="SMART" id="SM00166">
    <property type="entry name" value="UBX"/>
    <property type="match status" value="1"/>
</dbReference>
<dbReference type="OMA" id="FPDRTHI"/>
<dbReference type="HOGENOM" id="CLU_667421_0_0_1"/>
<dbReference type="GeneID" id="4620408"/>
<gene>
    <name evidence="3" type="ORF">AGOS_ADR150C</name>
</gene>
<dbReference type="RefSeq" id="NP_984246.2">
    <property type="nucleotide sequence ID" value="NM_209599.2"/>
</dbReference>
<feature type="compositionally biased region" description="Low complexity" evidence="1">
    <location>
        <begin position="172"/>
        <end position="193"/>
    </location>
</feature>
<dbReference type="PANTHER" id="PTHR46467:SF1">
    <property type="entry name" value="TETHER CONTAINING UBX DOMAIN FOR GLUT4"/>
    <property type="match status" value="1"/>
</dbReference>
<organism evidence="3 4">
    <name type="scientific">Eremothecium gossypii (strain ATCC 10895 / CBS 109.51 / FGSC 9923 / NRRL Y-1056)</name>
    <name type="common">Yeast</name>
    <name type="synonym">Ashbya gossypii</name>
    <dbReference type="NCBI Taxonomy" id="284811"/>
    <lineage>
        <taxon>Eukaryota</taxon>
        <taxon>Fungi</taxon>
        <taxon>Dikarya</taxon>
        <taxon>Ascomycota</taxon>
        <taxon>Saccharomycotina</taxon>
        <taxon>Saccharomycetes</taxon>
        <taxon>Saccharomycetales</taxon>
        <taxon>Saccharomycetaceae</taxon>
        <taxon>Eremothecium</taxon>
    </lineage>
</organism>